<accession>A0A2G9XCL5</accession>
<organism evidence="1 2">
    <name type="scientific">candidate division WWE3 bacterium CG23_combo_of_CG06-09_8_20_14_all_40_14</name>
    <dbReference type="NCBI Taxonomy" id="1975095"/>
    <lineage>
        <taxon>Bacteria</taxon>
        <taxon>Katanobacteria</taxon>
    </lineage>
</organism>
<proteinExistence type="predicted"/>
<sequence>MGFLFRIDLISKNLIGQITMEKVNVSTKNIGAFAGKWVVIDPTKEKIVAVGETLKDVESLITRSISDTKPSGTVPAAFKVPYKDEGPYVLMLV</sequence>
<dbReference type="AlphaFoldDB" id="A0A2G9XCL5"/>
<comment type="caution">
    <text evidence="1">The sequence shown here is derived from an EMBL/GenBank/DDBJ whole genome shotgun (WGS) entry which is preliminary data.</text>
</comment>
<protein>
    <submittedName>
        <fullName evidence="1">Uncharacterized protein</fullName>
    </submittedName>
</protein>
<evidence type="ECO:0000313" key="1">
    <source>
        <dbReference type="EMBL" id="PIP04702.1"/>
    </source>
</evidence>
<dbReference type="EMBL" id="PCQY01000014">
    <property type="protein sequence ID" value="PIP04702.1"/>
    <property type="molecule type" value="Genomic_DNA"/>
</dbReference>
<gene>
    <name evidence="1" type="ORF">COX53_01050</name>
</gene>
<name>A0A2G9XCL5_UNCKA</name>
<evidence type="ECO:0000313" key="2">
    <source>
        <dbReference type="Proteomes" id="UP000231388"/>
    </source>
</evidence>
<reference evidence="1 2" key="1">
    <citation type="submission" date="2017-09" db="EMBL/GenBank/DDBJ databases">
        <title>Depth-based differentiation of microbial function through sediment-hosted aquifers and enrichment of novel symbionts in the deep terrestrial subsurface.</title>
        <authorList>
            <person name="Probst A.J."/>
            <person name="Ladd B."/>
            <person name="Jarett J.K."/>
            <person name="Geller-Mcgrath D.E."/>
            <person name="Sieber C.M."/>
            <person name="Emerson J.B."/>
            <person name="Anantharaman K."/>
            <person name="Thomas B.C."/>
            <person name="Malmstrom R."/>
            <person name="Stieglmeier M."/>
            <person name="Klingl A."/>
            <person name="Woyke T."/>
            <person name="Ryan C.M."/>
            <person name="Banfield J.F."/>
        </authorList>
    </citation>
    <scope>NUCLEOTIDE SEQUENCE [LARGE SCALE GENOMIC DNA]</scope>
    <source>
        <strain evidence="1">CG23_combo_of_CG06-09_8_20_14_all_40_14</strain>
    </source>
</reference>
<dbReference type="Proteomes" id="UP000231388">
    <property type="component" value="Unassembled WGS sequence"/>
</dbReference>